<keyword evidence="7" id="KW-1185">Reference proteome</keyword>
<proteinExistence type="predicted"/>
<dbReference type="CDD" id="cd03127">
    <property type="entry name" value="tetraspanin_LEL"/>
    <property type="match status" value="1"/>
</dbReference>
<feature type="transmembrane region" description="Helical" evidence="5">
    <location>
        <begin position="38"/>
        <end position="63"/>
    </location>
</feature>
<keyword evidence="2 5" id="KW-0812">Transmembrane</keyword>
<evidence type="ECO:0000256" key="5">
    <source>
        <dbReference type="SAM" id="Phobius"/>
    </source>
</evidence>
<evidence type="ECO:0000256" key="1">
    <source>
        <dbReference type="ARBA" id="ARBA00004141"/>
    </source>
</evidence>
<dbReference type="SUPFAM" id="SSF48652">
    <property type="entry name" value="Tetraspanin"/>
    <property type="match status" value="1"/>
</dbReference>
<feature type="transmembrane region" description="Helical" evidence="5">
    <location>
        <begin position="176"/>
        <end position="199"/>
    </location>
</feature>
<dbReference type="Proteomes" id="UP001168821">
    <property type="component" value="Unassembled WGS sequence"/>
</dbReference>
<dbReference type="PANTHER" id="PTHR19282:SF521">
    <property type="entry name" value="IP01817P-RELATED"/>
    <property type="match status" value="1"/>
</dbReference>
<dbReference type="InterPro" id="IPR008952">
    <property type="entry name" value="Tetraspanin_EC2_sf"/>
</dbReference>
<feature type="transmembrane region" description="Helical" evidence="5">
    <location>
        <begin position="6"/>
        <end position="26"/>
    </location>
</feature>
<evidence type="ECO:0000313" key="6">
    <source>
        <dbReference type="EMBL" id="KAJ3643090.1"/>
    </source>
</evidence>
<evidence type="ECO:0000256" key="4">
    <source>
        <dbReference type="ARBA" id="ARBA00023136"/>
    </source>
</evidence>
<protein>
    <recommendedName>
        <fullName evidence="8">Tetraspanin</fullName>
    </recommendedName>
</protein>
<feature type="transmembrane region" description="Helical" evidence="5">
    <location>
        <begin position="69"/>
        <end position="89"/>
    </location>
</feature>
<dbReference type="Gene3D" id="1.10.1450.10">
    <property type="entry name" value="Tetraspanin"/>
    <property type="match status" value="1"/>
</dbReference>
<comment type="caution">
    <text evidence="6">The sequence shown here is derived from an EMBL/GenBank/DDBJ whole genome shotgun (WGS) entry which is preliminary data.</text>
</comment>
<comment type="subcellular location">
    <subcellularLocation>
        <location evidence="1">Membrane</location>
        <topology evidence="1">Multi-pass membrane protein</topology>
    </subcellularLocation>
</comment>
<sequence>MSVACIINIFLLACSITFMGLGSTIFREENQEIPRFASASLGTFAIVTGFFMLIFFICGVCLYDAYKNTYYVSVAILMILQILALAASIQNNVYVYTAVKTVFDDYVHDPQNENNKKIVDSAQQAFECCGVEGPQYWISSGFKQYPASCYKLSSTDQELYGRGCVSSIRERRMPKFNALGGIAAISVILEGLDVIYFYILKKGDSSESRKLLG</sequence>
<dbReference type="Pfam" id="PF00335">
    <property type="entry name" value="Tetraspanin"/>
    <property type="match status" value="1"/>
</dbReference>
<evidence type="ECO:0000256" key="2">
    <source>
        <dbReference type="ARBA" id="ARBA00022692"/>
    </source>
</evidence>
<name>A0AA38HSJ7_9CUCU</name>
<dbReference type="EMBL" id="JALNTZ010000008">
    <property type="protein sequence ID" value="KAJ3643090.1"/>
    <property type="molecule type" value="Genomic_DNA"/>
</dbReference>
<evidence type="ECO:0008006" key="8">
    <source>
        <dbReference type="Google" id="ProtNLM"/>
    </source>
</evidence>
<organism evidence="6 7">
    <name type="scientific">Zophobas morio</name>
    <dbReference type="NCBI Taxonomy" id="2755281"/>
    <lineage>
        <taxon>Eukaryota</taxon>
        <taxon>Metazoa</taxon>
        <taxon>Ecdysozoa</taxon>
        <taxon>Arthropoda</taxon>
        <taxon>Hexapoda</taxon>
        <taxon>Insecta</taxon>
        <taxon>Pterygota</taxon>
        <taxon>Neoptera</taxon>
        <taxon>Endopterygota</taxon>
        <taxon>Coleoptera</taxon>
        <taxon>Polyphaga</taxon>
        <taxon>Cucujiformia</taxon>
        <taxon>Tenebrionidae</taxon>
        <taxon>Zophobas</taxon>
    </lineage>
</organism>
<keyword evidence="4 5" id="KW-0472">Membrane</keyword>
<evidence type="ECO:0000313" key="7">
    <source>
        <dbReference type="Proteomes" id="UP001168821"/>
    </source>
</evidence>
<reference evidence="6" key="1">
    <citation type="journal article" date="2023" name="G3 (Bethesda)">
        <title>Whole genome assemblies of Zophobas morio and Tenebrio molitor.</title>
        <authorList>
            <person name="Kaur S."/>
            <person name="Stinson S.A."/>
            <person name="diCenzo G.C."/>
        </authorList>
    </citation>
    <scope>NUCLEOTIDE SEQUENCE</scope>
    <source>
        <strain evidence="6">QUZm001</strain>
    </source>
</reference>
<gene>
    <name evidence="6" type="ORF">Zmor_025825</name>
</gene>
<dbReference type="AlphaFoldDB" id="A0AA38HSJ7"/>
<keyword evidence="3 5" id="KW-1133">Transmembrane helix</keyword>
<dbReference type="PANTHER" id="PTHR19282">
    <property type="entry name" value="TETRASPANIN"/>
    <property type="match status" value="1"/>
</dbReference>
<accession>A0AA38HSJ7</accession>
<evidence type="ECO:0000256" key="3">
    <source>
        <dbReference type="ARBA" id="ARBA00022989"/>
    </source>
</evidence>
<dbReference type="GO" id="GO:0005886">
    <property type="term" value="C:plasma membrane"/>
    <property type="evidence" value="ECO:0007669"/>
    <property type="project" value="TreeGrafter"/>
</dbReference>
<dbReference type="InterPro" id="IPR018499">
    <property type="entry name" value="Tetraspanin/Peripherin"/>
</dbReference>